<dbReference type="Proteomes" id="UP000221080">
    <property type="component" value="Chromosome 3"/>
</dbReference>
<evidence type="ECO:0000313" key="10">
    <source>
        <dbReference type="Proteomes" id="UP000221080"/>
    </source>
</evidence>
<dbReference type="GO" id="GO:0004252">
    <property type="term" value="F:serine-type endopeptidase activity"/>
    <property type="evidence" value="ECO:0007669"/>
    <property type="project" value="UniProtKB-UniRule"/>
</dbReference>
<dbReference type="STRING" id="7998.ENSIPUP00000013971"/>
<dbReference type="InterPro" id="IPR001375">
    <property type="entry name" value="Peptidase_S9_cat"/>
</dbReference>
<evidence type="ECO:0000256" key="4">
    <source>
        <dbReference type="ARBA" id="ARBA00022825"/>
    </source>
</evidence>
<dbReference type="SUPFAM" id="SSF53474">
    <property type="entry name" value="alpha/beta-Hydrolases"/>
    <property type="match status" value="1"/>
</dbReference>
<dbReference type="EC" id="3.4.21.-" evidence="6"/>
<dbReference type="GO" id="GO:0006508">
    <property type="term" value="P:proteolysis"/>
    <property type="evidence" value="ECO:0007669"/>
    <property type="project" value="UniProtKB-KW"/>
</dbReference>
<dbReference type="Pfam" id="PF00326">
    <property type="entry name" value="Peptidase_S9"/>
    <property type="match status" value="1"/>
</dbReference>
<proteinExistence type="inferred from homology"/>
<dbReference type="InterPro" id="IPR029058">
    <property type="entry name" value="AB_hydrolase_fold"/>
</dbReference>
<organism evidence="10 11">
    <name type="scientific">Ictalurus punctatus</name>
    <name type="common">Channel catfish</name>
    <name type="synonym">Silurus punctatus</name>
    <dbReference type="NCBI Taxonomy" id="7998"/>
    <lineage>
        <taxon>Eukaryota</taxon>
        <taxon>Metazoa</taxon>
        <taxon>Chordata</taxon>
        <taxon>Craniata</taxon>
        <taxon>Vertebrata</taxon>
        <taxon>Euteleostomi</taxon>
        <taxon>Actinopterygii</taxon>
        <taxon>Neopterygii</taxon>
        <taxon>Teleostei</taxon>
        <taxon>Ostariophysi</taxon>
        <taxon>Siluriformes</taxon>
        <taxon>Ictaluridae</taxon>
        <taxon>Ictalurus</taxon>
    </lineage>
</organism>
<name>A0A2D0QPQ4_ICTPU</name>
<evidence type="ECO:0000259" key="8">
    <source>
        <dbReference type="Pfam" id="PF00326"/>
    </source>
</evidence>
<feature type="domain" description="Peptidase S9A N-terminal" evidence="9">
    <location>
        <begin position="118"/>
        <end position="342"/>
    </location>
</feature>
<dbReference type="PRINTS" id="PR00862">
    <property type="entry name" value="PROLIGOPTASE"/>
</dbReference>
<evidence type="ECO:0000259" key="9">
    <source>
        <dbReference type="Pfam" id="PF02897"/>
    </source>
</evidence>
<evidence type="ECO:0000256" key="2">
    <source>
        <dbReference type="ARBA" id="ARBA00022670"/>
    </source>
</evidence>
<dbReference type="GO" id="GO:0005794">
    <property type="term" value="C:Golgi apparatus"/>
    <property type="evidence" value="ECO:0007669"/>
    <property type="project" value="TreeGrafter"/>
</dbReference>
<dbReference type="SUPFAM" id="SSF50993">
    <property type="entry name" value="Peptidase/esterase 'gauge' domain"/>
    <property type="match status" value="1"/>
</dbReference>
<protein>
    <recommendedName>
        <fullName evidence="6">Prolyl endopeptidase</fullName>
        <ecNumber evidence="6">3.4.21.-</ecNumber>
    </recommendedName>
</protein>
<feature type="domain" description="Peptidase S9 prolyl oligopeptidase catalytic" evidence="8">
    <location>
        <begin position="455"/>
        <end position="680"/>
    </location>
</feature>
<dbReference type="PANTHER" id="PTHR11757">
    <property type="entry name" value="PROTEASE FAMILY S9A OLIGOPEPTIDASE"/>
    <property type="match status" value="1"/>
</dbReference>
<feature type="signal peptide" evidence="7">
    <location>
        <begin position="1"/>
        <end position="19"/>
    </location>
</feature>
<keyword evidence="4 6" id="KW-0720">Serine protease</keyword>
<dbReference type="InterPro" id="IPR002470">
    <property type="entry name" value="Peptidase_S9A"/>
</dbReference>
<evidence type="ECO:0000256" key="5">
    <source>
        <dbReference type="ARBA" id="ARBA00045448"/>
    </source>
</evidence>
<dbReference type="RefSeq" id="XP_017319440.1">
    <property type="nucleotide sequence ID" value="XM_017463951.3"/>
</dbReference>
<feature type="chain" id="PRO_5012948859" description="Prolyl endopeptidase" evidence="7">
    <location>
        <begin position="20"/>
        <end position="707"/>
    </location>
</feature>
<dbReference type="GeneID" id="108263293"/>
<dbReference type="PANTHER" id="PTHR11757:SF19">
    <property type="entry name" value="PROLYL ENDOPEPTIDASE-LIKE"/>
    <property type="match status" value="1"/>
</dbReference>
<comment type="similarity">
    <text evidence="1 6">Belongs to the peptidase S9A family.</text>
</comment>
<dbReference type="CTD" id="9581"/>
<evidence type="ECO:0000256" key="6">
    <source>
        <dbReference type="RuleBase" id="RU368024"/>
    </source>
</evidence>
<dbReference type="FunFam" id="3.40.50.1820:FF:000050">
    <property type="entry name" value="prolyl endopeptidase-like isoform X2"/>
    <property type="match status" value="1"/>
</dbReference>
<reference evidence="10" key="1">
    <citation type="journal article" date="2016" name="Nat. Commun.">
        <title>The channel catfish genome sequence provides insights into the evolution of scale formation in teleosts.</title>
        <authorList>
            <person name="Liu Z."/>
            <person name="Liu S."/>
            <person name="Yao J."/>
            <person name="Bao L."/>
            <person name="Zhang J."/>
            <person name="Li Y."/>
            <person name="Jiang C."/>
            <person name="Sun L."/>
            <person name="Wang R."/>
            <person name="Zhang Y."/>
            <person name="Zhou T."/>
            <person name="Zeng Q."/>
            <person name="Fu Q."/>
            <person name="Gao S."/>
            <person name="Li N."/>
            <person name="Koren S."/>
            <person name="Jiang Y."/>
            <person name="Zimin A."/>
            <person name="Xu P."/>
            <person name="Phillippy A.M."/>
            <person name="Geng X."/>
            <person name="Song L."/>
            <person name="Sun F."/>
            <person name="Li C."/>
            <person name="Wang X."/>
            <person name="Chen A."/>
            <person name="Jin Y."/>
            <person name="Yuan Z."/>
            <person name="Yang Y."/>
            <person name="Tan S."/>
            <person name="Peatman E."/>
            <person name="Lu J."/>
            <person name="Qin Z."/>
            <person name="Dunham R."/>
            <person name="Li Z."/>
            <person name="Sonstegard T."/>
            <person name="Feng J."/>
            <person name="Danzmann R.G."/>
            <person name="Schroeder S."/>
            <person name="Scheffler B."/>
            <person name="Duke M.V."/>
            <person name="Ballard L."/>
            <person name="Kucuktas H."/>
            <person name="Kaltenboeck L."/>
            <person name="Liu H."/>
            <person name="Armbruster J."/>
            <person name="Xie Y."/>
            <person name="Kirby M.L."/>
            <person name="Tian Y."/>
            <person name="Flanagan M.E."/>
            <person name="Mu W."/>
            <person name="Waldbieser G.C."/>
        </authorList>
    </citation>
    <scope>NUCLEOTIDE SEQUENCE [LARGE SCALE GENOMIC DNA]</scope>
    <source>
        <strain evidence="10">SDA103</strain>
    </source>
</reference>
<dbReference type="Gene3D" id="3.40.50.1820">
    <property type="entry name" value="alpha/beta hydrolase"/>
    <property type="match status" value="1"/>
</dbReference>
<dbReference type="OMA" id="NGYWYIT"/>
<sequence length="707" mass="79438">MISFTTSVVCLFLRSVSRSLNLSYCKRQCIRMTTRLYAVDAVKADQRKQKRLEKRFERKLRSVYRQFADVPDSTVFQGLHHVYTVEAHGVYRSARGEDEEHIVPVLSADWAGDVGGTFQRVRLSPSESMLAAALKSNHSEVARCMLVRLEPCAIPQEPMLILDNVFSFEWATDDVLYYTSQEGLRCRHVFRLHLTNTGFHSMLVYEEKDPEFFVEVIQSRDQRLLTINCSSKCSSEVWMIDSRSPLSPPKLVQRRQPGLLYHVEHSDNQLYVLANTGPGHEYELLRTSLSSPAMCYWEPVYSPGPGAVIKDMDMLPDHCVFTLRGPQGRLHLQTFPLKSPNDVTIHHLPSWSFDVEAERSDTLKRNVFHFLLSSPVHPPARYLLSPTDERPISCNGVRQHTALAECHTTHLQAISQDGTAVPLTLFHTKSLADLNDVPLLLHVYGAYGLDLNMAFSPEKRLLLEDNWALAYCHVRGGGECGLAWHRAGCLQHKQNGVEDLTACIQTLFQSGVSQPALTALTARSAGAVLAGALCNQHPHLLRAVLLQAPFLDVLSTMQDSSLPLTIEERGEWGDPLAYTRDWDNIASYCPCHNITPQLYPSMLITAYSEDSRVPLAGVLKYVEKLKKAIQTHTSNLSVKEHVPAVILDLQPGGDHFGPEDYDQSMCEIARQLAFLYTTLGLGVHGKVEMNHEENSMKSDIILNSELV</sequence>
<dbReference type="Pfam" id="PF02897">
    <property type="entry name" value="Peptidase_S9_N"/>
    <property type="match status" value="1"/>
</dbReference>
<keyword evidence="2 6" id="KW-0645">Protease</keyword>
<evidence type="ECO:0000256" key="7">
    <source>
        <dbReference type="SAM" id="SignalP"/>
    </source>
</evidence>
<dbReference type="InterPro" id="IPR023302">
    <property type="entry name" value="Pept_S9A_N"/>
</dbReference>
<reference evidence="11" key="2">
    <citation type="submission" date="2025-08" db="UniProtKB">
        <authorList>
            <consortium name="RefSeq"/>
        </authorList>
    </citation>
    <scope>IDENTIFICATION</scope>
    <source>
        <tissue evidence="11">Blood</tissue>
    </source>
</reference>
<gene>
    <name evidence="11" type="primary">prepl</name>
</gene>
<dbReference type="InterPro" id="IPR051543">
    <property type="entry name" value="Serine_Peptidase_S9A"/>
</dbReference>
<dbReference type="AlphaFoldDB" id="A0A2D0QPQ4"/>
<keyword evidence="7" id="KW-0732">Signal</keyword>
<dbReference type="OrthoDB" id="248387at2759"/>
<evidence type="ECO:0000256" key="3">
    <source>
        <dbReference type="ARBA" id="ARBA00022801"/>
    </source>
</evidence>
<keyword evidence="3 6" id="KW-0378">Hydrolase</keyword>
<dbReference type="Gene3D" id="2.130.10.120">
    <property type="entry name" value="Prolyl oligopeptidase, N-terminal domain"/>
    <property type="match status" value="1"/>
</dbReference>
<accession>A0A2D0QPQ4</accession>
<evidence type="ECO:0000256" key="1">
    <source>
        <dbReference type="ARBA" id="ARBA00005228"/>
    </source>
</evidence>
<dbReference type="GO" id="GO:0005856">
    <property type="term" value="C:cytoskeleton"/>
    <property type="evidence" value="ECO:0007669"/>
    <property type="project" value="TreeGrafter"/>
</dbReference>
<comment type="function">
    <text evidence="5">Serine peptidase whose precise substrate specificity remains unclear. Does not cleave peptides after a arginine or lysine residue. Regulates trans-Golgi network morphology and sorting by regulating the membrane binding of the AP-1 complex. May play a role in the regulation of synaptic vesicle exocytosis.</text>
</comment>
<dbReference type="KEGG" id="ipu:108263293"/>
<evidence type="ECO:0000313" key="11">
    <source>
        <dbReference type="RefSeq" id="XP_017319440.1"/>
    </source>
</evidence>
<keyword evidence="10" id="KW-1185">Reference proteome</keyword>